<sequence length="161" mass="18155">MVIRKLLIILLMVLFLTGCSQNSSNLIYNKEKIDMIDIQGVNESNSAVDYPSIQDLSTIKKILSLIDNIKVRKLSPSEENKILDNGKKMQQKGNYFISFLDNTKETSPAKSLCGLLIILKEGKLIFSDIKTMTGKQRTVSYIPVDDVSDTVDELLKIIENR</sequence>
<dbReference type="EMBL" id="CP033169">
    <property type="protein sequence ID" value="AYO30311.1"/>
    <property type="molecule type" value="Genomic_DNA"/>
</dbReference>
<name>A0A3G2R4K8_9FIRM</name>
<gene>
    <name evidence="1" type="ORF">D2962_06475</name>
</gene>
<protein>
    <submittedName>
        <fullName evidence="1">Uncharacterized protein</fullName>
    </submittedName>
</protein>
<evidence type="ECO:0000313" key="1">
    <source>
        <dbReference type="EMBL" id="AYO30311.1"/>
    </source>
</evidence>
<dbReference type="PROSITE" id="PS51257">
    <property type="entry name" value="PROKAR_LIPOPROTEIN"/>
    <property type="match status" value="1"/>
</dbReference>
<reference evidence="1 2" key="1">
    <citation type="submission" date="2018-10" db="EMBL/GenBank/DDBJ databases">
        <authorList>
            <person name="Zhang X."/>
        </authorList>
    </citation>
    <scope>NUCLEOTIDE SEQUENCE [LARGE SCALE GENOMIC DNA]</scope>
    <source>
        <strain evidence="1 2">SK-G1</strain>
    </source>
</reference>
<dbReference type="AlphaFoldDB" id="A0A3G2R4K8"/>
<dbReference type="RefSeq" id="WP_120766971.1">
    <property type="nucleotide sequence ID" value="NZ_CP033169.1"/>
</dbReference>
<proteinExistence type="predicted"/>
<keyword evidence="2" id="KW-1185">Reference proteome</keyword>
<organism evidence="1 2">
    <name type="scientific">Biomaibacter acetigenes</name>
    <dbReference type="NCBI Taxonomy" id="2316383"/>
    <lineage>
        <taxon>Bacteria</taxon>
        <taxon>Bacillati</taxon>
        <taxon>Bacillota</taxon>
        <taxon>Clostridia</taxon>
        <taxon>Thermosediminibacterales</taxon>
        <taxon>Tepidanaerobacteraceae</taxon>
        <taxon>Biomaibacter</taxon>
    </lineage>
</organism>
<evidence type="ECO:0000313" key="2">
    <source>
        <dbReference type="Proteomes" id="UP000280960"/>
    </source>
</evidence>
<dbReference type="KEGG" id="bacg:D2962_06475"/>
<dbReference type="Proteomes" id="UP000280960">
    <property type="component" value="Chromosome"/>
</dbReference>
<accession>A0A3G2R4K8</accession>